<name>C4JMN5_UNCRE</name>
<dbReference type="GeneID" id="8444796"/>
<dbReference type="Proteomes" id="UP000002058">
    <property type="component" value="Unassembled WGS sequence"/>
</dbReference>
<dbReference type="RefSeq" id="XP_002544576.1">
    <property type="nucleotide sequence ID" value="XM_002544530.1"/>
</dbReference>
<dbReference type="InParanoid" id="C4JMN5"/>
<dbReference type="AlphaFoldDB" id="C4JMN5"/>
<dbReference type="VEuPathDB" id="FungiDB:UREG_04093"/>
<accession>C4JMN5</accession>
<protein>
    <submittedName>
        <fullName evidence="1">Uncharacterized protein</fullName>
    </submittedName>
</protein>
<sequence>MPLKSWPFVSSIPNSAISSASLASSLSSGCNGKSSKSGNIDHMLLRIYDGGFSTRTAHPARGGNNVTNQPYNLGLQPLGLLNVSNPSEAKTWPSWNIGRKDWLFEAQEESAAKYRGSALCTKKKRVIV</sequence>
<dbReference type="PROSITE" id="PS51257">
    <property type="entry name" value="PROKAR_LIPOPROTEIN"/>
    <property type="match status" value="1"/>
</dbReference>
<evidence type="ECO:0000313" key="1">
    <source>
        <dbReference type="EMBL" id="EEP79247.1"/>
    </source>
</evidence>
<dbReference type="EMBL" id="CH476616">
    <property type="protein sequence ID" value="EEP79247.1"/>
    <property type="molecule type" value="Genomic_DNA"/>
</dbReference>
<gene>
    <name evidence="1" type="ORF">UREG_04093</name>
</gene>
<dbReference type="KEGG" id="ure:UREG_04093"/>
<keyword evidence="2" id="KW-1185">Reference proteome</keyword>
<reference evidence="2" key="1">
    <citation type="journal article" date="2009" name="Genome Res.">
        <title>Comparative genomic analyses of the human fungal pathogens Coccidioides and their relatives.</title>
        <authorList>
            <person name="Sharpton T.J."/>
            <person name="Stajich J.E."/>
            <person name="Rounsley S.D."/>
            <person name="Gardner M.J."/>
            <person name="Wortman J.R."/>
            <person name="Jordar V.S."/>
            <person name="Maiti R."/>
            <person name="Kodira C.D."/>
            <person name="Neafsey D.E."/>
            <person name="Zeng Q."/>
            <person name="Hung C.-Y."/>
            <person name="McMahan C."/>
            <person name="Muszewska A."/>
            <person name="Grynberg M."/>
            <person name="Mandel M.A."/>
            <person name="Kellner E.M."/>
            <person name="Barker B.M."/>
            <person name="Galgiani J.N."/>
            <person name="Orbach M.J."/>
            <person name="Kirkland T.N."/>
            <person name="Cole G.T."/>
            <person name="Henn M.R."/>
            <person name="Birren B.W."/>
            <person name="Taylor J.W."/>
        </authorList>
    </citation>
    <scope>NUCLEOTIDE SEQUENCE [LARGE SCALE GENOMIC DNA]</scope>
    <source>
        <strain evidence="2">UAMH 1704</strain>
    </source>
</reference>
<organism evidence="1 2">
    <name type="scientific">Uncinocarpus reesii (strain UAMH 1704)</name>
    <dbReference type="NCBI Taxonomy" id="336963"/>
    <lineage>
        <taxon>Eukaryota</taxon>
        <taxon>Fungi</taxon>
        <taxon>Dikarya</taxon>
        <taxon>Ascomycota</taxon>
        <taxon>Pezizomycotina</taxon>
        <taxon>Eurotiomycetes</taxon>
        <taxon>Eurotiomycetidae</taxon>
        <taxon>Onygenales</taxon>
        <taxon>Onygenaceae</taxon>
        <taxon>Uncinocarpus</taxon>
    </lineage>
</organism>
<evidence type="ECO:0000313" key="2">
    <source>
        <dbReference type="Proteomes" id="UP000002058"/>
    </source>
</evidence>
<dbReference type="HOGENOM" id="CLU_1961207_0_0_1"/>
<proteinExistence type="predicted"/>